<keyword evidence="4" id="KW-1185">Reference proteome</keyword>
<dbReference type="PIRSF" id="PIRSF015797">
    <property type="entry name" value="Virion_core"/>
    <property type="match status" value="1"/>
</dbReference>
<dbReference type="GO" id="GO:0044423">
    <property type="term" value="C:virion component"/>
    <property type="evidence" value="ECO:0007669"/>
    <property type="project" value="UniProtKB-KW"/>
</dbReference>
<keyword evidence="2" id="KW-0946">Virion</keyword>
<evidence type="ECO:0000313" key="3">
    <source>
        <dbReference type="EMBL" id="AID46831.1"/>
    </source>
</evidence>
<reference evidence="3 4" key="1">
    <citation type="journal article" date="2014" name="BMC Genomics">
        <title>The complete genome sequences of poxviruses isolated from a penguin and a pigeon in South Africa and comparison to other sequenced avipoxviruses.</title>
        <authorList>
            <person name="Offerman K."/>
            <person name="Carulei O."/>
            <person name="van der Walt A.P."/>
            <person name="Douglass N."/>
            <person name="Williamson A.L."/>
        </authorList>
    </citation>
    <scope>NUCLEOTIDE SEQUENCE [LARGE SCALE GENOMIC DNA]</scope>
    <source>
        <strain evidence="3">PSan92</strain>
    </source>
</reference>
<dbReference type="Pfam" id="PF06138">
    <property type="entry name" value="Chordopox_E11"/>
    <property type="match status" value="1"/>
</dbReference>
<dbReference type="GeneID" id="19738100"/>
<proteinExistence type="predicted"/>
<protein>
    <recommendedName>
        <fullName evidence="5">Virion core protein</fullName>
    </recommendedName>
</protein>
<dbReference type="InterPro" id="IPR009201">
    <property type="entry name" value="Virion_core"/>
</dbReference>
<evidence type="ECO:0000256" key="1">
    <source>
        <dbReference type="ARBA" id="ARBA00004328"/>
    </source>
</evidence>
<dbReference type="Proteomes" id="UP000140838">
    <property type="component" value="Genome"/>
</dbReference>
<sequence>MELVNILLESDSERVKLYYNVPPKKSLRTKCEVERAIKYFISVIKKYIKLKESTFYVVVKDTTLFTYKYDKGVITPVDNTYYTFSKELASTDYSSSEITSICFTITDDMSISVKPKTGYVVKVRSDNSRYY</sequence>
<gene>
    <name evidence="3" type="ORF">pepv_096</name>
</gene>
<name>A0A068EFC1_9POXV</name>
<evidence type="ECO:0000313" key="4">
    <source>
        <dbReference type="Proteomes" id="UP000140838"/>
    </source>
</evidence>
<dbReference type="EMBL" id="KJ859677">
    <property type="protein sequence ID" value="AID46831.1"/>
    <property type="molecule type" value="Genomic_DNA"/>
</dbReference>
<accession>A0A068EFC1</accession>
<comment type="subcellular location">
    <subcellularLocation>
        <location evidence="1">Virion</location>
    </subcellularLocation>
</comment>
<organism evidence="3 4">
    <name type="scientific">Penguinpox virus</name>
    <dbReference type="NCBI Taxonomy" id="648998"/>
    <lineage>
        <taxon>Viruses</taxon>
        <taxon>Varidnaviria</taxon>
        <taxon>Bamfordvirae</taxon>
        <taxon>Nucleocytoviricota</taxon>
        <taxon>Pokkesviricetes</taxon>
        <taxon>Chitovirales</taxon>
        <taxon>Poxviridae</taxon>
        <taxon>Chordopoxvirinae</taxon>
        <taxon>Avipoxvirus</taxon>
        <taxon>Avipoxvirus penguinpox</taxon>
    </lineage>
</organism>
<evidence type="ECO:0000256" key="2">
    <source>
        <dbReference type="ARBA" id="ARBA00022844"/>
    </source>
</evidence>
<dbReference type="RefSeq" id="YP_009046089.1">
    <property type="nucleotide sequence ID" value="NC_024446.1"/>
</dbReference>
<dbReference type="KEGG" id="vg:19738100"/>
<evidence type="ECO:0008006" key="5">
    <source>
        <dbReference type="Google" id="ProtNLM"/>
    </source>
</evidence>